<dbReference type="EMBL" id="MKVH01000013">
    <property type="protein sequence ID" value="OJX59421.1"/>
    <property type="molecule type" value="Genomic_DNA"/>
</dbReference>
<evidence type="ECO:0000313" key="1">
    <source>
        <dbReference type="EMBL" id="OJX59421.1"/>
    </source>
</evidence>
<dbReference type="Proteomes" id="UP000184233">
    <property type="component" value="Unassembled WGS sequence"/>
</dbReference>
<dbReference type="Gene3D" id="1.20.1290.10">
    <property type="entry name" value="AhpD-like"/>
    <property type="match status" value="1"/>
</dbReference>
<proteinExistence type="predicted"/>
<dbReference type="PANTHER" id="PTHR35446:SF2">
    <property type="entry name" value="CARBOXYMUCONOLACTONE DECARBOXYLASE-LIKE DOMAIN-CONTAINING PROTEIN"/>
    <property type="match status" value="1"/>
</dbReference>
<dbReference type="SUPFAM" id="SSF69118">
    <property type="entry name" value="AhpD-like"/>
    <property type="match status" value="1"/>
</dbReference>
<accession>A0A1M3L2N0</accession>
<evidence type="ECO:0008006" key="3">
    <source>
        <dbReference type="Google" id="ProtNLM"/>
    </source>
</evidence>
<organism evidence="1 2">
    <name type="scientific">Candidatus Kapaibacterium thiocyanatum</name>
    <dbReference type="NCBI Taxonomy" id="1895771"/>
    <lineage>
        <taxon>Bacteria</taxon>
        <taxon>Pseudomonadati</taxon>
        <taxon>Candidatus Kapaibacteriota</taxon>
        <taxon>Candidatus Kapaibacteriia</taxon>
        <taxon>Candidatus Kapaibacteriales</taxon>
        <taxon>Candidatus Kapaibacteriaceae</taxon>
        <taxon>Candidatus Kapaibacterium</taxon>
    </lineage>
</organism>
<evidence type="ECO:0000313" key="2">
    <source>
        <dbReference type="Proteomes" id="UP000184233"/>
    </source>
</evidence>
<name>A0A1M3L2N0_9BACT</name>
<dbReference type="PANTHER" id="PTHR35446">
    <property type="entry name" value="SI:CH211-175M2.5"/>
    <property type="match status" value="1"/>
</dbReference>
<dbReference type="InterPro" id="IPR029032">
    <property type="entry name" value="AhpD-like"/>
</dbReference>
<dbReference type="AlphaFoldDB" id="A0A1M3L2N0"/>
<comment type="caution">
    <text evidence="1">The sequence shown here is derived from an EMBL/GenBank/DDBJ whole genome shotgun (WGS) entry which is preliminary data.</text>
</comment>
<dbReference type="STRING" id="1895771.BGO89_02125"/>
<sequence>MPHITFNTDFPGITGPLEYRLDTGEPIRDLTQRLMRGPSDLTVGEREFVSSVVSHRNDCQFCSTAHTTVTRRYDDVQPFIDHVLKDASLHVTRPPARLEALRDLGTAVTTFDREAIERSVQALKELDMSDEGIHDAVLVSALFCMYNRYVDGLATVMPPSMEYFETLADRLTTNGYVRPKGTTDGTR</sequence>
<gene>
    <name evidence="1" type="ORF">BGO89_02125</name>
</gene>
<reference evidence="1 2" key="1">
    <citation type="submission" date="2016-09" db="EMBL/GenBank/DDBJ databases">
        <title>Genome-resolved meta-omics ties microbial dynamics to process performance in biotechnology for thiocyanate degradation.</title>
        <authorList>
            <person name="Kantor R.S."/>
            <person name="Huddy R.J."/>
            <person name="Iyer R."/>
            <person name="Thomas B.C."/>
            <person name="Brown C.T."/>
            <person name="Anantharaman K."/>
            <person name="Tringe S."/>
            <person name="Hettich R.L."/>
            <person name="Harrison S.T."/>
            <person name="Banfield J.F."/>
        </authorList>
    </citation>
    <scope>NUCLEOTIDE SEQUENCE [LARGE SCALE GENOMIC DNA]</scope>
    <source>
        <strain evidence="1">59-99</strain>
    </source>
</reference>
<protein>
    <recommendedName>
        <fullName evidence="3">Carboxymuconolactone decarboxylase</fullName>
    </recommendedName>
</protein>